<accession>A0A4R6IEI4</accession>
<dbReference type="AlphaFoldDB" id="A0A4R6IEI4"/>
<evidence type="ECO:0000313" key="3">
    <source>
        <dbReference type="EMBL" id="TDO20038.1"/>
    </source>
</evidence>
<keyword evidence="2" id="KW-0472">Membrane</keyword>
<organism evidence="3 4">
    <name type="scientific">Pedobacter duraquae</name>
    <dbReference type="NCBI Taxonomy" id="425511"/>
    <lineage>
        <taxon>Bacteria</taxon>
        <taxon>Pseudomonadati</taxon>
        <taxon>Bacteroidota</taxon>
        <taxon>Sphingobacteriia</taxon>
        <taxon>Sphingobacteriales</taxon>
        <taxon>Sphingobacteriaceae</taxon>
        <taxon>Pedobacter</taxon>
    </lineage>
</organism>
<keyword evidence="2" id="KW-1133">Transmembrane helix</keyword>
<feature type="transmembrane region" description="Helical" evidence="2">
    <location>
        <begin position="16"/>
        <end position="35"/>
    </location>
</feature>
<dbReference type="EMBL" id="SNWM01000005">
    <property type="protein sequence ID" value="TDO20038.1"/>
    <property type="molecule type" value="Genomic_DNA"/>
</dbReference>
<reference evidence="3 4" key="1">
    <citation type="submission" date="2019-03" db="EMBL/GenBank/DDBJ databases">
        <title>Genomic Encyclopedia of Archaeal and Bacterial Type Strains, Phase II (KMG-II): from individual species to whole genera.</title>
        <authorList>
            <person name="Goeker M."/>
        </authorList>
    </citation>
    <scope>NUCLEOTIDE SEQUENCE [LARGE SCALE GENOMIC DNA]</scope>
    <source>
        <strain evidence="3 4">DSM 19034</strain>
    </source>
</reference>
<dbReference type="RefSeq" id="WP_133558282.1">
    <property type="nucleotide sequence ID" value="NZ_SNWM01000005.1"/>
</dbReference>
<gene>
    <name evidence="3" type="ORF">CLV32_3796</name>
</gene>
<dbReference type="OrthoDB" id="1115172at2"/>
<feature type="coiled-coil region" evidence="1">
    <location>
        <begin position="44"/>
        <end position="169"/>
    </location>
</feature>
<keyword evidence="1" id="KW-0175">Coiled coil</keyword>
<sequence length="302" mass="34034">MLEQKKSINKGDRNKIFFLTIAIVALLGSNAYLYLKDKHENERFVTANTEKDRLELEVEKIEVELDKVNALNVTLSSKLIKEQELARVKIAELKADLQKEKLTRGDLEAAQNEIKELKEFVKNHNDEVARLDKENSNLKIERDSLIQSVKASKDRADKLAQSNNELNAKVKTSAALKASNISLQAFKVKNSGKNVEVNSAGSTKKLVVNFSIVPNPLAAKDYHKIYMRVFDPAGNLLANESDMFEADGQEMQYSDMITISFNDDNTAYTMQWVNPKEFVKGTYTVILYADGYTMGKTGITLK</sequence>
<evidence type="ECO:0000313" key="4">
    <source>
        <dbReference type="Proteomes" id="UP000295499"/>
    </source>
</evidence>
<evidence type="ECO:0000256" key="2">
    <source>
        <dbReference type="SAM" id="Phobius"/>
    </source>
</evidence>
<name>A0A4R6IEI4_9SPHI</name>
<keyword evidence="2" id="KW-0812">Transmembrane</keyword>
<evidence type="ECO:0000256" key="1">
    <source>
        <dbReference type="SAM" id="Coils"/>
    </source>
</evidence>
<keyword evidence="4" id="KW-1185">Reference proteome</keyword>
<protein>
    <submittedName>
        <fullName evidence="3">Uncharacterized protein</fullName>
    </submittedName>
</protein>
<dbReference type="Proteomes" id="UP000295499">
    <property type="component" value="Unassembled WGS sequence"/>
</dbReference>
<proteinExistence type="predicted"/>
<comment type="caution">
    <text evidence="3">The sequence shown here is derived from an EMBL/GenBank/DDBJ whole genome shotgun (WGS) entry which is preliminary data.</text>
</comment>